<dbReference type="RefSeq" id="WP_053437734.1">
    <property type="nucleotide sequence ID" value="NZ_LGUF01000007.1"/>
</dbReference>
<reference evidence="2" key="1">
    <citation type="submission" date="2015-07" db="EMBL/GenBank/DDBJ databases">
        <title>Fjat-10036 dsm4.</title>
        <authorList>
            <person name="Liu B."/>
            <person name="Wang J."/>
            <person name="Zhu Y."/>
            <person name="Liu G."/>
            <person name="Chen Q."/>
            <person name="Chen Z."/>
            <person name="Lan J."/>
            <person name="Che J."/>
            <person name="Ge C."/>
            <person name="Shi H."/>
            <person name="Pan Z."/>
            <person name="Liu X."/>
        </authorList>
    </citation>
    <scope>NUCLEOTIDE SEQUENCE [LARGE SCALE GENOMIC DNA]</scope>
    <source>
        <strain evidence="2">DSM 4</strain>
    </source>
</reference>
<name>A0A0M0GKT1_SPOGL</name>
<protein>
    <recommendedName>
        <fullName evidence="3">RNA polymerase sigma-70 region 4 domain-containing protein</fullName>
    </recommendedName>
</protein>
<dbReference type="SUPFAM" id="SSF88659">
    <property type="entry name" value="Sigma3 and sigma4 domains of RNA polymerase sigma factors"/>
    <property type="match status" value="1"/>
</dbReference>
<keyword evidence="2" id="KW-1185">Reference proteome</keyword>
<dbReference type="Proteomes" id="UP000037109">
    <property type="component" value="Unassembled WGS sequence"/>
</dbReference>
<dbReference type="InterPro" id="IPR013324">
    <property type="entry name" value="RNA_pol_sigma_r3/r4-like"/>
</dbReference>
<proteinExistence type="predicted"/>
<dbReference type="OrthoDB" id="8910390at2"/>
<organism evidence="1 2">
    <name type="scientific">Sporosarcina globispora</name>
    <name type="common">Bacillus globisporus</name>
    <dbReference type="NCBI Taxonomy" id="1459"/>
    <lineage>
        <taxon>Bacteria</taxon>
        <taxon>Bacillati</taxon>
        <taxon>Bacillota</taxon>
        <taxon>Bacilli</taxon>
        <taxon>Bacillales</taxon>
        <taxon>Caryophanaceae</taxon>
        <taxon>Sporosarcina</taxon>
    </lineage>
</organism>
<evidence type="ECO:0008006" key="3">
    <source>
        <dbReference type="Google" id="ProtNLM"/>
    </source>
</evidence>
<evidence type="ECO:0000313" key="2">
    <source>
        <dbReference type="Proteomes" id="UP000037109"/>
    </source>
</evidence>
<gene>
    <name evidence="1" type="ORF">AF332_20650</name>
</gene>
<dbReference type="AlphaFoldDB" id="A0A0M0GKT1"/>
<dbReference type="EMBL" id="LGUF01000007">
    <property type="protein sequence ID" value="KON90393.1"/>
    <property type="molecule type" value="Genomic_DNA"/>
</dbReference>
<sequence>MKEAASIIDQIETVLRDYHWMKKEVVRLQKYLYGRPAPMKSWGVAQYGIEAAMPKGSSGKSQMELRSLDIREERLHKRLERLEVRVYAIEYAAELLEDERDRVIYDCIIDGMSFREISYHIGISRNHVKKAKEAILNQLSQKSQFVHLLKLEKKAV</sequence>
<dbReference type="Gene3D" id="1.10.10.10">
    <property type="entry name" value="Winged helix-like DNA-binding domain superfamily/Winged helix DNA-binding domain"/>
    <property type="match status" value="1"/>
</dbReference>
<accession>A0A0M0GKT1</accession>
<dbReference type="PATRIC" id="fig|1459.3.peg.4557"/>
<evidence type="ECO:0000313" key="1">
    <source>
        <dbReference type="EMBL" id="KON90393.1"/>
    </source>
</evidence>
<comment type="caution">
    <text evidence="1">The sequence shown here is derived from an EMBL/GenBank/DDBJ whole genome shotgun (WGS) entry which is preliminary data.</text>
</comment>
<dbReference type="InterPro" id="IPR036388">
    <property type="entry name" value="WH-like_DNA-bd_sf"/>
</dbReference>